<feature type="compositionally biased region" description="Polar residues" evidence="2">
    <location>
        <begin position="1064"/>
        <end position="1077"/>
    </location>
</feature>
<name>A0A365NEP9_GIBIN</name>
<evidence type="ECO:0000259" key="3">
    <source>
        <dbReference type="PROSITE" id="PS50114"/>
    </source>
</evidence>
<dbReference type="CDD" id="cd00202">
    <property type="entry name" value="ZnF_GATA"/>
    <property type="match status" value="1"/>
</dbReference>
<dbReference type="InterPro" id="IPR003593">
    <property type="entry name" value="AAA+_ATPase"/>
</dbReference>
<dbReference type="EMBL" id="PKMI01000012">
    <property type="protein sequence ID" value="RBA19206.1"/>
    <property type="molecule type" value="Genomic_DNA"/>
</dbReference>
<dbReference type="SUPFAM" id="SSF52540">
    <property type="entry name" value="P-loop containing nucleoside triphosphate hydrolases"/>
    <property type="match status" value="1"/>
</dbReference>
<dbReference type="Pfam" id="PF00320">
    <property type="entry name" value="GATA"/>
    <property type="match status" value="1"/>
</dbReference>
<protein>
    <submittedName>
        <fullName evidence="4">ATPase</fullName>
    </submittedName>
</protein>
<evidence type="ECO:0000313" key="4">
    <source>
        <dbReference type="EMBL" id="RBA19206.1"/>
    </source>
</evidence>
<dbReference type="SMART" id="SM00382">
    <property type="entry name" value="AAA"/>
    <property type="match status" value="1"/>
</dbReference>
<evidence type="ECO:0000256" key="2">
    <source>
        <dbReference type="SAM" id="MobiDB-lite"/>
    </source>
</evidence>
<dbReference type="GO" id="GO:0006355">
    <property type="term" value="P:regulation of DNA-templated transcription"/>
    <property type="evidence" value="ECO:0007669"/>
    <property type="project" value="InterPro"/>
</dbReference>
<dbReference type="Gene3D" id="3.30.50.10">
    <property type="entry name" value="Erythroid Transcription Factor GATA-1, subunit A"/>
    <property type="match status" value="1"/>
</dbReference>
<feature type="region of interest" description="Disordered" evidence="2">
    <location>
        <begin position="1048"/>
        <end position="1087"/>
    </location>
</feature>
<dbReference type="GO" id="GO:0008270">
    <property type="term" value="F:zinc ion binding"/>
    <property type="evidence" value="ECO:0007669"/>
    <property type="project" value="UniProtKB-KW"/>
</dbReference>
<feature type="region of interest" description="Disordered" evidence="2">
    <location>
        <begin position="886"/>
        <end position="913"/>
    </location>
</feature>
<keyword evidence="1" id="KW-0863">Zinc-finger</keyword>
<evidence type="ECO:0000313" key="5">
    <source>
        <dbReference type="Proteomes" id="UP000251714"/>
    </source>
</evidence>
<sequence>MPSTCTDDEIIEELEIKDKLLRESESLKRMACLNQGPPRVQIINRITCQASDEQGLYLDEPWVVENGPYRAHLRCSRLVDNLDLYLERNKDIICIAYRDYECCGKPPRVPDPRQFELLVRENIDIVSDELRAAWNHLVVAVNEDAGSPINISRGTFDSEDENSRAQETQHPYLWWFQHRNRIERVKSYLSQESRNQVEAFQLYLKVYLGDEWAKVDSLIREGKITAKYLSYLFAPGQIIISKLKGLSVAQWQAYTATSWLAILGSPTIKSDFRAFIKVTYWDFDGHFQRFNSTLNVSGLPSLTEEFPINAMMVFPMKYVDDGTVCNLRRRGEMFWKCRFRKYVCVRGTPEDHFYGANSGSRYMIDRATFRQMHPPTSGQQAPVRYHDDLGPDVMAQDEPVPDLGDGFYMCLPTSLYGFNMQKKDWVKLEVDLLQEVTWNEEAFDLLVMERQTKELVEAVVTNHLDEDRDTDVIHGKGNGLFILLHGGPGTGKTLTAESVAEIAKKPLYRVTCGDVGTKAEEVERYLEVVSLLGKTWGCVVLLDEADVFLEQRKLDSLERNALVSGIMILTSNRVGIFDEAFKSRIQLSLRYNDLEKEQRRQIWLNFINRLEKLESQRIAQASEPSVTNILSTPQTAPRLGVDIRSMRDRLDDLAEASLNGREIRNMISTARQLAVFRYVPLPTFIPDSFTAILRQDCAPTQDKEPQRSGLMMSNSPQMLDQVTRGREAGGGIWGTRSRSLPPSEANAPAVSPNVAIERPKLSFPVEPLLDKWESGYGSTLNSTKVAKTEVNDKTNVSSAGISRDNFPHFTDVKVDDMNLEWDEIIPADRLAEIKTEEQQKTEEAYIGKTVAEDAPRKAAIKSRNRIKVLGSLPKKLQIREREMYKKNSLPPRSAEAGPGNPPPQAHGLIPPHRNTDKLLDFRLRSTHYTISQDHTSGKEAHEDKLLASFGKRRRTEKPSISLGVSRLFQRSPNLFSSLANDNDVVAQDKWHGTQVISTDDLEPLDNWQPVDSKIPKATISFPQKTATTKPNEERDRRDKVEFEWVRNKERRRPVQSRPEIPVPRSQQSILADTSRVNKSGDRPQATLKRRCHSCNRSDSSDWRRGPDGARTLCNACGLHFAKLERKRMLERKRVLS</sequence>
<dbReference type="InterPro" id="IPR027417">
    <property type="entry name" value="P-loop_NTPase"/>
</dbReference>
<dbReference type="PANTHER" id="PTHR46411">
    <property type="entry name" value="FAMILY ATPASE, PUTATIVE-RELATED"/>
    <property type="match status" value="1"/>
</dbReference>
<dbReference type="PROSITE" id="PS00344">
    <property type="entry name" value="GATA_ZN_FINGER_1"/>
    <property type="match status" value="1"/>
</dbReference>
<feature type="domain" description="GATA-type" evidence="3">
    <location>
        <begin position="1085"/>
        <end position="1136"/>
    </location>
</feature>
<dbReference type="InterPro" id="IPR000679">
    <property type="entry name" value="Znf_GATA"/>
</dbReference>
<dbReference type="Pfam" id="PF00004">
    <property type="entry name" value="AAA"/>
    <property type="match status" value="1"/>
</dbReference>
<reference evidence="4 5" key="1">
    <citation type="submission" date="2017-12" db="EMBL/GenBank/DDBJ databases">
        <title>Genome sequence of the mycotoxigenic crop pathogen Fusarium proliferatum, strain ITEM 2341 from Date Palm.</title>
        <authorList>
            <person name="Almiman B.F."/>
            <person name="Shittu T.A."/>
            <person name="Muthumeenakshi S."/>
            <person name="Baroncelli R."/>
            <person name="Sreenivasaprasada S."/>
        </authorList>
    </citation>
    <scope>NUCLEOTIDE SEQUENCE [LARGE SCALE GENOMIC DNA]</scope>
    <source>
        <strain evidence="4 5">ITEM 2341</strain>
    </source>
</reference>
<keyword evidence="1" id="KW-0479">Metal-binding</keyword>
<keyword evidence="1" id="KW-0862">Zinc</keyword>
<proteinExistence type="predicted"/>
<comment type="caution">
    <text evidence="4">The sequence shown here is derived from an EMBL/GenBank/DDBJ whole genome shotgun (WGS) entry which is preliminary data.</text>
</comment>
<dbReference type="InterPro" id="IPR054289">
    <property type="entry name" value="DUF7025"/>
</dbReference>
<accession>A0A365NEP9</accession>
<dbReference type="GO" id="GO:0043565">
    <property type="term" value="F:sequence-specific DNA binding"/>
    <property type="evidence" value="ECO:0007669"/>
    <property type="project" value="InterPro"/>
</dbReference>
<dbReference type="Proteomes" id="UP000251714">
    <property type="component" value="Unassembled WGS sequence"/>
</dbReference>
<dbReference type="GO" id="GO:0005524">
    <property type="term" value="F:ATP binding"/>
    <property type="evidence" value="ECO:0007669"/>
    <property type="project" value="InterPro"/>
</dbReference>
<dbReference type="SMART" id="SM00401">
    <property type="entry name" value="ZnF_GATA"/>
    <property type="match status" value="1"/>
</dbReference>
<dbReference type="AlphaFoldDB" id="A0A365NEP9"/>
<evidence type="ECO:0000256" key="1">
    <source>
        <dbReference type="PROSITE-ProRule" id="PRU00094"/>
    </source>
</evidence>
<dbReference type="PANTHER" id="PTHR46411:SF2">
    <property type="entry name" value="AAA+ ATPASE DOMAIN-CONTAINING PROTEIN"/>
    <property type="match status" value="1"/>
</dbReference>
<gene>
    <name evidence="4" type="ORF">FPRO05_10135</name>
</gene>
<dbReference type="GO" id="GO:0016887">
    <property type="term" value="F:ATP hydrolysis activity"/>
    <property type="evidence" value="ECO:0007669"/>
    <property type="project" value="InterPro"/>
</dbReference>
<dbReference type="InterPro" id="IPR013088">
    <property type="entry name" value="Znf_NHR/GATA"/>
</dbReference>
<dbReference type="SUPFAM" id="SSF57716">
    <property type="entry name" value="Glucocorticoid receptor-like (DNA-binding domain)"/>
    <property type="match status" value="1"/>
</dbReference>
<dbReference type="Gene3D" id="3.40.50.300">
    <property type="entry name" value="P-loop containing nucleotide triphosphate hydrolases"/>
    <property type="match status" value="1"/>
</dbReference>
<dbReference type="PROSITE" id="PS50114">
    <property type="entry name" value="GATA_ZN_FINGER_2"/>
    <property type="match status" value="1"/>
</dbReference>
<dbReference type="InterPro" id="IPR003959">
    <property type="entry name" value="ATPase_AAA_core"/>
</dbReference>
<organism evidence="4 5">
    <name type="scientific">Gibberella intermedia</name>
    <name type="common">Bulb rot disease fungus</name>
    <name type="synonym">Fusarium proliferatum</name>
    <dbReference type="NCBI Taxonomy" id="948311"/>
    <lineage>
        <taxon>Eukaryota</taxon>
        <taxon>Fungi</taxon>
        <taxon>Dikarya</taxon>
        <taxon>Ascomycota</taxon>
        <taxon>Pezizomycotina</taxon>
        <taxon>Sordariomycetes</taxon>
        <taxon>Hypocreomycetidae</taxon>
        <taxon>Hypocreales</taxon>
        <taxon>Nectriaceae</taxon>
        <taxon>Fusarium</taxon>
        <taxon>Fusarium fujikuroi species complex</taxon>
    </lineage>
</organism>
<dbReference type="Pfam" id="PF22942">
    <property type="entry name" value="DUF7025"/>
    <property type="match status" value="1"/>
</dbReference>